<evidence type="ECO:0000256" key="5">
    <source>
        <dbReference type="ARBA" id="ARBA00011971"/>
    </source>
</evidence>
<feature type="binding site" evidence="9">
    <location>
        <begin position="34"/>
        <end position="35"/>
    </location>
    <ligand>
        <name>orotate</name>
        <dbReference type="ChEBI" id="CHEBI:30839"/>
    </ligand>
</feature>
<dbReference type="PANTHER" id="PTHR46683">
    <property type="entry name" value="OROTATE PHOSPHORIBOSYLTRANSFERASE 1-RELATED"/>
    <property type="match status" value="1"/>
</dbReference>
<evidence type="ECO:0000256" key="4">
    <source>
        <dbReference type="ARBA" id="ARBA00011738"/>
    </source>
</evidence>
<comment type="function">
    <text evidence="1 9">Catalyzes the transfer of a ribosyl phosphate group from 5-phosphoribose 1-diphosphate to orotate, leading to the formation of orotidine monophosphate (OMP).</text>
</comment>
<feature type="binding site" evidence="9">
    <location>
        <position position="98"/>
    </location>
    <ligand>
        <name>5-phospho-alpha-D-ribose 1-diphosphate</name>
        <dbReference type="ChEBI" id="CHEBI:58017"/>
        <note>ligand shared between dimeric partners</note>
    </ligand>
</feature>
<evidence type="ECO:0000256" key="3">
    <source>
        <dbReference type="ARBA" id="ARBA00006340"/>
    </source>
</evidence>
<accession>A0ABY7GIJ1</accession>
<dbReference type="InterPro" id="IPR029057">
    <property type="entry name" value="PRTase-like"/>
</dbReference>
<keyword evidence="8 9" id="KW-0665">Pyrimidine biosynthesis</keyword>
<comment type="catalytic activity">
    <reaction evidence="9">
        <text>orotidine 5'-phosphate + diphosphate = orotate + 5-phospho-alpha-D-ribose 1-diphosphate</text>
        <dbReference type="Rhea" id="RHEA:10380"/>
        <dbReference type="ChEBI" id="CHEBI:30839"/>
        <dbReference type="ChEBI" id="CHEBI:33019"/>
        <dbReference type="ChEBI" id="CHEBI:57538"/>
        <dbReference type="ChEBI" id="CHEBI:58017"/>
        <dbReference type="EC" id="2.4.2.10"/>
    </reaction>
</comment>
<dbReference type="NCBIfam" id="TIGR00336">
    <property type="entry name" value="pyrE"/>
    <property type="match status" value="1"/>
</dbReference>
<dbReference type="EC" id="2.4.2.10" evidence="5 9"/>
<sequence length="212" mass="23183">MLDYQKQFIRLALDCGVLKFGEFQLKSGRISPYFFNTGLFNTGAQLDKLGQFYAQALINAEVNVDVLYGPAYKGIPLVSTTSIAYARLKQDIPFAFNRKEAKDHGEGGVLVGAPLQGDVWILDDVITAGTSVRESVDIIRGAGANVAGVVIALDRQEKGQNELSAVQEVSTQFGIPVISIISLAEIIEFIEQDNSFADKLPIIRSYRQQHGT</sequence>
<comment type="pathway">
    <text evidence="2 9">Pyrimidine metabolism; UMP biosynthesis via de novo pathway; UMP from orotate: step 1/2.</text>
</comment>
<feature type="binding site" description="in other chain" evidence="9">
    <location>
        <position position="26"/>
    </location>
    <ligand>
        <name>5-phospho-alpha-D-ribose 1-diphosphate</name>
        <dbReference type="ChEBI" id="CHEBI:58017"/>
        <note>ligand shared between dimeric partners</note>
    </ligand>
</feature>
<organism evidence="11 12">
    <name type="scientific">Methylomonas rapida</name>
    <dbReference type="NCBI Taxonomy" id="2963939"/>
    <lineage>
        <taxon>Bacteria</taxon>
        <taxon>Pseudomonadati</taxon>
        <taxon>Pseudomonadota</taxon>
        <taxon>Gammaproteobacteria</taxon>
        <taxon>Methylococcales</taxon>
        <taxon>Methylococcaceae</taxon>
        <taxon>Methylomonas</taxon>
    </lineage>
</organism>
<evidence type="ECO:0000256" key="2">
    <source>
        <dbReference type="ARBA" id="ARBA00004889"/>
    </source>
</evidence>
<keyword evidence="9" id="KW-0460">Magnesium</keyword>
<feature type="binding site" evidence="9">
    <location>
        <position position="104"/>
    </location>
    <ligand>
        <name>5-phospho-alpha-D-ribose 1-diphosphate</name>
        <dbReference type="ChEBI" id="CHEBI:58017"/>
        <note>ligand shared between dimeric partners</note>
    </ligand>
</feature>
<evidence type="ECO:0000259" key="10">
    <source>
        <dbReference type="Pfam" id="PF00156"/>
    </source>
</evidence>
<dbReference type="HAMAP" id="MF_01208">
    <property type="entry name" value="PyrE"/>
    <property type="match status" value="1"/>
</dbReference>
<feature type="binding site" evidence="9">
    <location>
        <position position="102"/>
    </location>
    <ligand>
        <name>5-phospho-alpha-D-ribose 1-diphosphate</name>
        <dbReference type="ChEBI" id="CHEBI:58017"/>
        <note>ligand shared between dimeric partners</note>
    </ligand>
</feature>
<evidence type="ECO:0000256" key="8">
    <source>
        <dbReference type="ARBA" id="ARBA00022975"/>
    </source>
</evidence>
<feature type="binding site" description="in other chain" evidence="9">
    <location>
        <begin position="123"/>
        <end position="131"/>
    </location>
    <ligand>
        <name>5-phospho-alpha-D-ribose 1-diphosphate</name>
        <dbReference type="ChEBI" id="CHEBI:58017"/>
        <note>ligand shared between dimeric partners</note>
    </ligand>
</feature>
<dbReference type="InterPro" id="IPR023031">
    <property type="entry name" value="OPRT"/>
</dbReference>
<keyword evidence="7 9" id="KW-0808">Transferase</keyword>
<dbReference type="Pfam" id="PF00156">
    <property type="entry name" value="Pribosyltran"/>
    <property type="match status" value="1"/>
</dbReference>
<comment type="cofactor">
    <cofactor evidence="9">
        <name>Mg(2+)</name>
        <dbReference type="ChEBI" id="CHEBI:18420"/>
    </cofactor>
</comment>
<evidence type="ECO:0000256" key="6">
    <source>
        <dbReference type="ARBA" id="ARBA00022676"/>
    </source>
</evidence>
<dbReference type="EMBL" id="CP113517">
    <property type="protein sequence ID" value="WAR44867.1"/>
    <property type="molecule type" value="Genomic_DNA"/>
</dbReference>
<dbReference type="GO" id="GO:0004588">
    <property type="term" value="F:orotate phosphoribosyltransferase activity"/>
    <property type="evidence" value="ECO:0007669"/>
    <property type="project" value="UniProtKB-EC"/>
</dbReference>
<evidence type="ECO:0000313" key="12">
    <source>
        <dbReference type="Proteomes" id="UP001162780"/>
    </source>
</evidence>
<comment type="subunit">
    <text evidence="4 9">Homodimer.</text>
</comment>
<dbReference type="PANTHER" id="PTHR46683:SF1">
    <property type="entry name" value="OROTATE PHOSPHORIBOSYLTRANSFERASE 1-RELATED"/>
    <property type="match status" value="1"/>
</dbReference>
<dbReference type="Proteomes" id="UP001162780">
    <property type="component" value="Chromosome"/>
</dbReference>
<evidence type="ECO:0000313" key="11">
    <source>
        <dbReference type="EMBL" id="WAR44867.1"/>
    </source>
</evidence>
<keyword evidence="6 9" id="KW-0328">Glycosyltransferase</keyword>
<feature type="binding site" description="in other chain" evidence="9">
    <location>
        <begin position="72"/>
        <end position="73"/>
    </location>
    <ligand>
        <name>5-phospho-alpha-D-ribose 1-diphosphate</name>
        <dbReference type="ChEBI" id="CHEBI:58017"/>
        <note>ligand shared between dimeric partners</note>
    </ligand>
</feature>
<dbReference type="RefSeq" id="WP_269022082.1">
    <property type="nucleotide sequence ID" value="NZ_CP113517.1"/>
</dbReference>
<feature type="binding site" evidence="9">
    <location>
        <position position="127"/>
    </location>
    <ligand>
        <name>orotate</name>
        <dbReference type="ChEBI" id="CHEBI:30839"/>
    </ligand>
</feature>
<dbReference type="SUPFAM" id="SSF53271">
    <property type="entry name" value="PRTase-like"/>
    <property type="match status" value="1"/>
</dbReference>
<dbReference type="Gene3D" id="3.40.50.2020">
    <property type="match status" value="1"/>
</dbReference>
<dbReference type="InterPro" id="IPR000836">
    <property type="entry name" value="PRTase_dom"/>
</dbReference>
<dbReference type="InterPro" id="IPR004467">
    <property type="entry name" value="Or_phspho_trans_dom"/>
</dbReference>
<proteinExistence type="inferred from homology"/>
<dbReference type="CDD" id="cd06223">
    <property type="entry name" value="PRTases_typeI"/>
    <property type="match status" value="1"/>
</dbReference>
<gene>
    <name evidence="9 11" type="primary">pyrE</name>
    <name evidence="11" type="ORF">NM686_021415</name>
</gene>
<feature type="binding site" description="in other chain" evidence="9">
    <location>
        <position position="99"/>
    </location>
    <ligand>
        <name>5-phospho-alpha-D-ribose 1-diphosphate</name>
        <dbReference type="ChEBI" id="CHEBI:58017"/>
        <note>ligand shared between dimeric partners</note>
    </ligand>
</feature>
<comment type="similarity">
    <text evidence="3 9">Belongs to the purine/pyrimidine phosphoribosyltransferase family. PyrE subfamily.</text>
</comment>
<evidence type="ECO:0000256" key="7">
    <source>
        <dbReference type="ARBA" id="ARBA00022679"/>
    </source>
</evidence>
<reference evidence="11" key="1">
    <citation type="submission" date="2022-11" db="EMBL/GenBank/DDBJ databases">
        <title>Methylomonas rapida sp. nov., Carotenoid-Producing Obligate Methanotrophs with High Growth Characteristics and Biotechnological Potential.</title>
        <authorList>
            <person name="Tikhonova E.N."/>
            <person name="Suleimanov R.Z."/>
            <person name="Miroshnikov K."/>
            <person name="Oshkin I.Y."/>
            <person name="Belova S.E."/>
            <person name="Danilova O.V."/>
            <person name="Ashikhmin A."/>
            <person name="Konopkin A."/>
            <person name="But S.Y."/>
            <person name="Khmelenina V.N."/>
            <person name="Kuznetsov N."/>
            <person name="Pimenov N.V."/>
            <person name="Dedysh S.N."/>
        </authorList>
    </citation>
    <scope>NUCLEOTIDE SEQUENCE</scope>
    <source>
        <strain evidence="11">MP1</strain>
    </source>
</reference>
<evidence type="ECO:0000256" key="9">
    <source>
        <dbReference type="HAMAP-Rule" id="MF_01208"/>
    </source>
</evidence>
<feature type="domain" description="Phosphoribosyltransferase" evidence="10">
    <location>
        <begin position="49"/>
        <end position="167"/>
    </location>
</feature>
<name>A0ABY7GIJ1_9GAMM</name>
<keyword evidence="12" id="KW-1185">Reference proteome</keyword>
<evidence type="ECO:0000256" key="1">
    <source>
        <dbReference type="ARBA" id="ARBA00003769"/>
    </source>
</evidence>
<feature type="binding site" evidence="9">
    <location>
        <position position="155"/>
    </location>
    <ligand>
        <name>orotate</name>
        <dbReference type="ChEBI" id="CHEBI:30839"/>
    </ligand>
</feature>
<protein>
    <recommendedName>
        <fullName evidence="5 9">Orotate phosphoribosyltransferase</fullName>
        <shortName evidence="9">OPRT</shortName>
        <shortName evidence="9">OPRTase</shortName>
        <ecNumber evidence="5 9">2.4.2.10</ecNumber>
    </recommendedName>
</protein>